<sequence length="105" mass="11419">MRGRSFSIFGGDRKGFLVSQEKGRPCCDPASTMFFGGNHSGRFPLIGGSSSLARCLIFASEKTGREIGKEQWQRGERSTSIRIYSFFMAGGTRAENAEALEGVAD</sequence>
<accession>A0A8T2U5J9</accession>
<comment type="caution">
    <text evidence="1">The sequence shown here is derived from an EMBL/GenBank/DDBJ whole genome shotgun (WGS) entry which is preliminary data.</text>
</comment>
<evidence type="ECO:0000313" key="1">
    <source>
        <dbReference type="EMBL" id="KAH7431057.1"/>
    </source>
</evidence>
<dbReference type="Proteomes" id="UP000825935">
    <property type="component" value="Chromosome 8"/>
</dbReference>
<gene>
    <name evidence="1" type="ORF">KP509_08G027800</name>
</gene>
<dbReference type="EMBL" id="CM035413">
    <property type="protein sequence ID" value="KAH7431057.1"/>
    <property type="molecule type" value="Genomic_DNA"/>
</dbReference>
<reference evidence="1" key="1">
    <citation type="submission" date="2021-08" db="EMBL/GenBank/DDBJ databases">
        <title>WGS assembly of Ceratopteris richardii.</title>
        <authorList>
            <person name="Marchant D.B."/>
            <person name="Chen G."/>
            <person name="Jenkins J."/>
            <person name="Shu S."/>
            <person name="Leebens-Mack J."/>
            <person name="Grimwood J."/>
            <person name="Schmutz J."/>
            <person name="Soltis P."/>
            <person name="Soltis D."/>
            <person name="Chen Z.-H."/>
        </authorList>
    </citation>
    <scope>NUCLEOTIDE SEQUENCE</scope>
    <source>
        <strain evidence="1">Whitten #5841</strain>
        <tissue evidence="1">Leaf</tissue>
    </source>
</reference>
<dbReference type="AlphaFoldDB" id="A0A8T2U5J9"/>
<evidence type="ECO:0000313" key="2">
    <source>
        <dbReference type="Proteomes" id="UP000825935"/>
    </source>
</evidence>
<proteinExistence type="predicted"/>
<keyword evidence="2" id="KW-1185">Reference proteome</keyword>
<organism evidence="1 2">
    <name type="scientific">Ceratopteris richardii</name>
    <name type="common">Triangle waterfern</name>
    <dbReference type="NCBI Taxonomy" id="49495"/>
    <lineage>
        <taxon>Eukaryota</taxon>
        <taxon>Viridiplantae</taxon>
        <taxon>Streptophyta</taxon>
        <taxon>Embryophyta</taxon>
        <taxon>Tracheophyta</taxon>
        <taxon>Polypodiopsida</taxon>
        <taxon>Polypodiidae</taxon>
        <taxon>Polypodiales</taxon>
        <taxon>Pteridineae</taxon>
        <taxon>Pteridaceae</taxon>
        <taxon>Parkerioideae</taxon>
        <taxon>Ceratopteris</taxon>
    </lineage>
</organism>
<protein>
    <submittedName>
        <fullName evidence="1">Uncharacterized protein</fullName>
    </submittedName>
</protein>
<name>A0A8T2U5J9_CERRI</name>